<dbReference type="OrthoDB" id="1933717at2759"/>
<dbReference type="VEuPathDB" id="FungiDB:BO70DRAFT_379094"/>
<dbReference type="RefSeq" id="XP_025400319.1">
    <property type="nucleotide sequence ID" value="XM_025545311.1"/>
</dbReference>
<evidence type="ECO:0000313" key="3">
    <source>
        <dbReference type="EMBL" id="PWY84977.1"/>
    </source>
</evidence>
<dbReference type="GO" id="GO:0016491">
    <property type="term" value="F:oxidoreductase activity"/>
    <property type="evidence" value="ECO:0007669"/>
    <property type="project" value="UniProtKB-KW"/>
</dbReference>
<reference evidence="3 4" key="1">
    <citation type="submission" date="2016-12" db="EMBL/GenBank/DDBJ databases">
        <title>The genomes of Aspergillus section Nigri reveals drivers in fungal speciation.</title>
        <authorList>
            <consortium name="DOE Joint Genome Institute"/>
            <person name="Vesth T.C."/>
            <person name="Nybo J."/>
            <person name="Theobald S."/>
            <person name="Brandl J."/>
            <person name="Frisvad J.C."/>
            <person name="Nielsen K.F."/>
            <person name="Lyhne E.K."/>
            <person name="Kogle M.E."/>
            <person name="Kuo A."/>
            <person name="Riley R."/>
            <person name="Clum A."/>
            <person name="Nolan M."/>
            <person name="Lipzen A."/>
            <person name="Salamov A."/>
            <person name="Henrissat B."/>
            <person name="Wiebenga A."/>
            <person name="De Vries R.P."/>
            <person name="Grigoriev I.V."/>
            <person name="Mortensen U.H."/>
            <person name="Andersen M.R."/>
            <person name="Baker S.E."/>
        </authorList>
    </citation>
    <scope>NUCLEOTIDE SEQUENCE [LARGE SCALE GENOMIC DNA]</scope>
    <source>
        <strain evidence="3 4">CBS 117.55</strain>
    </source>
</reference>
<dbReference type="EMBL" id="MSFL01000009">
    <property type="protein sequence ID" value="PWY84977.1"/>
    <property type="molecule type" value="Genomic_DNA"/>
</dbReference>
<dbReference type="InterPro" id="IPR002347">
    <property type="entry name" value="SDR_fam"/>
</dbReference>
<dbReference type="PANTHER" id="PTHR44196">
    <property type="entry name" value="DEHYDROGENASE/REDUCTASE SDR FAMILY MEMBER 7B"/>
    <property type="match status" value="1"/>
</dbReference>
<keyword evidence="4" id="KW-1185">Reference proteome</keyword>
<dbReference type="GeneID" id="37067548"/>
<comment type="similarity">
    <text evidence="1">Belongs to the short-chain dehydrogenases/reductases (SDR) family.</text>
</comment>
<protein>
    <submittedName>
        <fullName evidence="3">Putative NADP(+)-dependent dehydrogenase</fullName>
    </submittedName>
</protein>
<evidence type="ECO:0000256" key="2">
    <source>
        <dbReference type="ARBA" id="ARBA00023002"/>
    </source>
</evidence>
<dbReference type="Pfam" id="PF00106">
    <property type="entry name" value="adh_short"/>
    <property type="match status" value="1"/>
</dbReference>
<evidence type="ECO:0000313" key="4">
    <source>
        <dbReference type="Proteomes" id="UP000247233"/>
    </source>
</evidence>
<dbReference type="PANTHER" id="PTHR44196:SF1">
    <property type="entry name" value="DEHYDROGENASE_REDUCTASE SDR FAMILY MEMBER 7B"/>
    <property type="match status" value="1"/>
</dbReference>
<dbReference type="STRING" id="1448321.A0A317WIH7"/>
<dbReference type="AlphaFoldDB" id="A0A317WIH7"/>
<dbReference type="Gene3D" id="3.40.50.720">
    <property type="entry name" value="NAD(P)-binding Rossmann-like Domain"/>
    <property type="match status" value="1"/>
</dbReference>
<evidence type="ECO:0000256" key="1">
    <source>
        <dbReference type="ARBA" id="ARBA00006484"/>
    </source>
</evidence>
<dbReference type="InterPro" id="IPR036291">
    <property type="entry name" value="NAD(P)-bd_dom_sf"/>
</dbReference>
<dbReference type="CDD" id="cd05233">
    <property type="entry name" value="SDR_c"/>
    <property type="match status" value="1"/>
</dbReference>
<dbReference type="SUPFAM" id="SSF51735">
    <property type="entry name" value="NAD(P)-binding Rossmann-fold domains"/>
    <property type="match status" value="1"/>
</dbReference>
<organism evidence="3 4">
    <name type="scientific">Aspergillus heteromorphus CBS 117.55</name>
    <dbReference type="NCBI Taxonomy" id="1448321"/>
    <lineage>
        <taxon>Eukaryota</taxon>
        <taxon>Fungi</taxon>
        <taxon>Dikarya</taxon>
        <taxon>Ascomycota</taxon>
        <taxon>Pezizomycotina</taxon>
        <taxon>Eurotiomycetes</taxon>
        <taxon>Eurotiomycetidae</taxon>
        <taxon>Eurotiales</taxon>
        <taxon>Aspergillaceae</taxon>
        <taxon>Aspergillus</taxon>
        <taxon>Aspergillus subgen. Circumdati</taxon>
    </lineage>
</organism>
<dbReference type="GO" id="GO:0016020">
    <property type="term" value="C:membrane"/>
    <property type="evidence" value="ECO:0007669"/>
    <property type="project" value="TreeGrafter"/>
</dbReference>
<sequence>MPPLPSLTPTWHNTTYPSISPTRPDLSAANRTIIITGAGSGIGRATALSFSRAGAHKIILIGRTLSTLIETQSALSCPSSVHACSVTDEASLATLASEIGPWDVLILGAGYLAGPATIRDSGAEDWWGSFEVFIPSFFLHPSLKSLPTHGERRIRQSRGLITVSWFGQTNVKGAYLPIKTLLPTARPQHATIIAITAITTFPATALPGLSAYVGSKLALHKVIEFVAAENPNVFAAALHPGMVETGVFRKSGGDKERLPMDDVSLPADFMVWLASPEAAFLNGRQVWANWDVEELKLRRGRIGGGLELTAGVYGWPFRSGL</sequence>
<dbReference type="PRINTS" id="PR00081">
    <property type="entry name" value="GDHRDH"/>
</dbReference>
<proteinExistence type="inferred from homology"/>
<accession>A0A317WIH7</accession>
<keyword evidence="2" id="KW-0560">Oxidoreductase</keyword>
<name>A0A317WIH7_9EURO</name>
<dbReference type="Proteomes" id="UP000247233">
    <property type="component" value="Unassembled WGS sequence"/>
</dbReference>
<comment type="caution">
    <text evidence="3">The sequence shown here is derived from an EMBL/GenBank/DDBJ whole genome shotgun (WGS) entry which is preliminary data.</text>
</comment>
<gene>
    <name evidence="3" type="ORF">BO70DRAFT_379094</name>
</gene>